<dbReference type="RefSeq" id="WP_139316210.1">
    <property type="nucleotide sequence ID" value="NZ_CP052766.1"/>
</dbReference>
<dbReference type="KEGG" id="apel:CA267_010425"/>
<dbReference type="Proteomes" id="UP000219285">
    <property type="component" value="Chromosome"/>
</dbReference>
<keyword evidence="2" id="KW-1185">Reference proteome</keyword>
<evidence type="ECO:0000313" key="2">
    <source>
        <dbReference type="Proteomes" id="UP000219285"/>
    </source>
</evidence>
<organism evidence="1 2">
    <name type="scientific">Alteromonas pelagimontana</name>
    <dbReference type="NCBI Taxonomy" id="1858656"/>
    <lineage>
        <taxon>Bacteria</taxon>
        <taxon>Pseudomonadati</taxon>
        <taxon>Pseudomonadota</taxon>
        <taxon>Gammaproteobacteria</taxon>
        <taxon>Alteromonadales</taxon>
        <taxon>Alteromonadaceae</taxon>
        <taxon>Alteromonas/Salinimonas group</taxon>
        <taxon>Alteromonas</taxon>
    </lineage>
</organism>
<proteinExistence type="predicted"/>
<protein>
    <submittedName>
        <fullName evidence="1">Uncharacterized protein</fullName>
    </submittedName>
</protein>
<dbReference type="SUPFAM" id="SSF75620">
    <property type="entry name" value="Release factor"/>
    <property type="match status" value="1"/>
</dbReference>
<reference evidence="2" key="1">
    <citation type="submission" date="2014-12" db="EMBL/GenBank/DDBJ databases">
        <title>Complete genome sequence of a multi-drug resistant Klebsiella pneumoniae.</title>
        <authorList>
            <person name="Hua X."/>
            <person name="Chen Q."/>
            <person name="Li X."/>
            <person name="Feng Y."/>
            <person name="Ruan Z."/>
            <person name="Yu Y."/>
        </authorList>
    </citation>
    <scope>NUCLEOTIDE SEQUENCE [LARGE SCALE GENOMIC DNA]</scope>
    <source>
        <strain evidence="2">5.12</strain>
    </source>
</reference>
<gene>
    <name evidence="1" type="ORF">CA267_010425</name>
</gene>
<sequence length="65" mass="6935">MSSFSANLVFTVIPSSITRLAATHVGVEVLHVPTGFIARSVDLPSQYLNQQAALAILASRLTTHD</sequence>
<accession>A0A6M4MEY7</accession>
<dbReference type="AlphaFoldDB" id="A0A6M4MEY7"/>
<dbReference type="EMBL" id="CP052766">
    <property type="protein sequence ID" value="QJR81165.1"/>
    <property type="molecule type" value="Genomic_DNA"/>
</dbReference>
<name>A0A6M4MEY7_9ALTE</name>
<reference evidence="1 2" key="2">
    <citation type="submission" date="2020-04" db="EMBL/GenBank/DDBJ databases">
        <title>Complete genome sequence of Alteromonas pelagimontana 5.12T.</title>
        <authorList>
            <person name="Sinha R.K."/>
            <person name="Krishnan K.P."/>
            <person name="Kurian J.P."/>
        </authorList>
    </citation>
    <scope>NUCLEOTIDE SEQUENCE [LARGE SCALE GENOMIC DNA]</scope>
    <source>
        <strain evidence="1 2">5.12</strain>
    </source>
</reference>
<dbReference type="InterPro" id="IPR045853">
    <property type="entry name" value="Pep_chain_release_fac_I_sf"/>
</dbReference>
<evidence type="ECO:0000313" key="1">
    <source>
        <dbReference type="EMBL" id="QJR81165.1"/>
    </source>
</evidence>